<comment type="caution">
    <text evidence="1">The sequence shown here is derived from an EMBL/GenBank/DDBJ whole genome shotgun (WGS) entry which is preliminary data.</text>
</comment>
<dbReference type="InterPro" id="IPR032675">
    <property type="entry name" value="LRR_dom_sf"/>
</dbReference>
<name>A0A6A2WNF7_HIBSY</name>
<dbReference type="GO" id="GO:0031146">
    <property type="term" value="P:SCF-dependent proteasomal ubiquitin-dependent protein catabolic process"/>
    <property type="evidence" value="ECO:0007669"/>
    <property type="project" value="TreeGrafter"/>
</dbReference>
<dbReference type="PANTHER" id="PTHR13318">
    <property type="entry name" value="PARTNER OF PAIRED, ISOFORM B-RELATED"/>
    <property type="match status" value="1"/>
</dbReference>
<accession>A0A6A2WNF7</accession>
<proteinExistence type="predicted"/>
<gene>
    <name evidence="1" type="ORF">F3Y22_tig00113725pilonHSYRG01895</name>
</gene>
<dbReference type="AlphaFoldDB" id="A0A6A2WNF7"/>
<evidence type="ECO:0000313" key="1">
    <source>
        <dbReference type="EMBL" id="KAE8661698.1"/>
    </source>
</evidence>
<dbReference type="EMBL" id="VEPZ02001720">
    <property type="protein sequence ID" value="KAE8661698.1"/>
    <property type="molecule type" value="Genomic_DNA"/>
</dbReference>
<organism evidence="1 2">
    <name type="scientific">Hibiscus syriacus</name>
    <name type="common">Rose of Sharon</name>
    <dbReference type="NCBI Taxonomy" id="106335"/>
    <lineage>
        <taxon>Eukaryota</taxon>
        <taxon>Viridiplantae</taxon>
        <taxon>Streptophyta</taxon>
        <taxon>Embryophyta</taxon>
        <taxon>Tracheophyta</taxon>
        <taxon>Spermatophyta</taxon>
        <taxon>Magnoliopsida</taxon>
        <taxon>eudicotyledons</taxon>
        <taxon>Gunneridae</taxon>
        <taxon>Pentapetalae</taxon>
        <taxon>rosids</taxon>
        <taxon>malvids</taxon>
        <taxon>Malvales</taxon>
        <taxon>Malvaceae</taxon>
        <taxon>Malvoideae</taxon>
        <taxon>Hibiscus</taxon>
    </lineage>
</organism>
<keyword evidence="2" id="KW-1185">Reference proteome</keyword>
<dbReference type="GO" id="GO:0019005">
    <property type="term" value="C:SCF ubiquitin ligase complex"/>
    <property type="evidence" value="ECO:0007669"/>
    <property type="project" value="TreeGrafter"/>
</dbReference>
<dbReference type="PANTHER" id="PTHR13318:SF77">
    <property type="entry name" value="F-BOX DOMAIN-CONTAINING PROTEIN"/>
    <property type="match status" value="1"/>
</dbReference>
<dbReference type="SUPFAM" id="SSF52047">
    <property type="entry name" value="RNI-like"/>
    <property type="match status" value="1"/>
</dbReference>
<dbReference type="InterPro" id="IPR006553">
    <property type="entry name" value="Leu-rich_rpt_Cys-con_subtyp"/>
</dbReference>
<dbReference type="Proteomes" id="UP000436088">
    <property type="component" value="Unassembled WGS sequence"/>
</dbReference>
<reference evidence="1" key="1">
    <citation type="submission" date="2019-09" db="EMBL/GenBank/DDBJ databases">
        <title>Draft genome information of white flower Hibiscus syriacus.</title>
        <authorList>
            <person name="Kim Y.-M."/>
        </authorList>
    </citation>
    <scope>NUCLEOTIDE SEQUENCE [LARGE SCALE GENOMIC DNA]</scope>
    <source>
        <strain evidence="1">YM2019G1</strain>
    </source>
</reference>
<protein>
    <submittedName>
        <fullName evidence="1">Serine/threonine protein phosphatase 2A regulatory subunit B</fullName>
    </submittedName>
</protein>
<dbReference type="Gene3D" id="3.80.10.10">
    <property type="entry name" value="Ribonuclease Inhibitor"/>
    <property type="match status" value="3"/>
</dbReference>
<evidence type="ECO:0000313" key="2">
    <source>
        <dbReference type="Proteomes" id="UP000436088"/>
    </source>
</evidence>
<sequence>MDSMLCDELVQEIFRKLPSKPSSSLSVCLVSKRWLNLYRVSKASLSLRFLPHNSTLVSLSSLLSQYPSLSFVSLVLSDATSSINNSTDTAFSDHLLSIVSSSCSNLRHLRFLAGPVSGLPFLSLSTSCSKLTSITVSLSRPLFLNWVVSFSCLKELFLYVCSTAGGVDDEDKRFEPISNEELDVKFGLETLCLSGIRAADKGVSWLWRNCKRLNKLQLKSCESVGDGESFSSFICCVEGLQEVELRKCRSIIDRVLLRLAENCASLNSLLIHDGCSRQVLLEFITTCRRNLQKLDLRLPLDLDNDHLLAIAMNTRSLSTLRLQSCCLVTGEGLQLLGTALNPTLEQLALINCDVVDRELGLLATMGQNLKMLRKLDLSYNEMLVDKELVSMLVSCNNLAELRLRGCRKLTSITMVSISKTCKSLQSVDIMNCHGIETQDVEFFVLNCPLLRQIQVEDSKVSDIARTRACHKFIEVSRSTERPMEHLATYGAATAREERRVATTEEVLSQGALGDQ</sequence>
<dbReference type="SMART" id="SM00367">
    <property type="entry name" value="LRR_CC"/>
    <property type="match status" value="6"/>
</dbReference>